<keyword evidence="3" id="KW-0238">DNA-binding</keyword>
<dbReference type="EMBL" id="JACHFN010000010">
    <property type="protein sequence ID" value="MBB5235194.1"/>
    <property type="molecule type" value="Genomic_DNA"/>
</dbReference>
<dbReference type="InterPro" id="IPR051534">
    <property type="entry name" value="CBASS_pafABC_assoc_protein"/>
</dbReference>
<keyword evidence="4" id="KW-1185">Reference proteome</keyword>
<reference evidence="3 4" key="1">
    <citation type="submission" date="2020-08" db="EMBL/GenBank/DDBJ databases">
        <title>Genomic Encyclopedia of Type Strains, Phase IV (KMG-IV): sequencing the most valuable type-strain genomes for metagenomic binning, comparative biology and taxonomic classification.</title>
        <authorList>
            <person name="Goeker M."/>
        </authorList>
    </citation>
    <scope>NUCLEOTIDE SEQUENCE [LARGE SCALE GENOMIC DNA]</scope>
    <source>
        <strain evidence="3 4">DSM 101791</strain>
    </source>
</reference>
<evidence type="ECO:0000259" key="2">
    <source>
        <dbReference type="Pfam" id="PF25583"/>
    </source>
</evidence>
<name>A0A7W8GGD8_9DEIO</name>
<dbReference type="PANTHER" id="PTHR34580:SF1">
    <property type="entry name" value="PROTEIN PAFC"/>
    <property type="match status" value="1"/>
</dbReference>
<dbReference type="Proteomes" id="UP000525389">
    <property type="component" value="Unassembled WGS sequence"/>
</dbReference>
<dbReference type="InterPro" id="IPR057727">
    <property type="entry name" value="WCX_dom"/>
</dbReference>
<organism evidence="3 4">
    <name type="scientific">Deinococcus budaensis</name>
    <dbReference type="NCBI Taxonomy" id="1665626"/>
    <lineage>
        <taxon>Bacteria</taxon>
        <taxon>Thermotogati</taxon>
        <taxon>Deinococcota</taxon>
        <taxon>Deinococci</taxon>
        <taxon>Deinococcales</taxon>
        <taxon>Deinococcaceae</taxon>
        <taxon>Deinococcus</taxon>
    </lineage>
</organism>
<sequence>MASTELHQVERLFRVAGLLREGHLTVRDLAGRLFPQASVGGEGWPGIERALQRDLLMLERLEPQDFRRLPGRPPRYTLDTHRTTLHPVSLLALHAAARLLYHRAPGNRLHHQEALRQLTGWLPGRVQEVARRGMEDIGKRRSRESLNLEHVGSAWAGGHPLRFEYRKPGGSGRLRTNIVETYLIEAHPVNLDLYVIGLETTYHRAVRTFKLSRMQNLHVLRGENYTVPASFVPGDFLNLAWGVVGAQGNATMTVHLRFRHDAAYRILEGGYAHLSEPYLNPDGTIDTTVQAPVDATGLPRELLPWILGWGPRVQVLGPPELREHWRSELRAAAEGAETEPVQFPAGGAA</sequence>
<evidence type="ECO:0000313" key="4">
    <source>
        <dbReference type="Proteomes" id="UP000525389"/>
    </source>
</evidence>
<protein>
    <submittedName>
        <fullName evidence="3">Putative DNA-binding transcriptional regulator YafY</fullName>
    </submittedName>
</protein>
<comment type="caution">
    <text evidence="3">The sequence shown here is derived from an EMBL/GenBank/DDBJ whole genome shotgun (WGS) entry which is preliminary data.</text>
</comment>
<evidence type="ECO:0000259" key="1">
    <source>
        <dbReference type="Pfam" id="PF13280"/>
    </source>
</evidence>
<dbReference type="InterPro" id="IPR026881">
    <property type="entry name" value="WYL_dom"/>
</dbReference>
<dbReference type="Pfam" id="PF13280">
    <property type="entry name" value="WYL"/>
    <property type="match status" value="1"/>
</dbReference>
<dbReference type="RefSeq" id="WP_184030041.1">
    <property type="nucleotide sequence ID" value="NZ_JACHFN010000010.1"/>
</dbReference>
<dbReference type="GO" id="GO:0003677">
    <property type="term" value="F:DNA binding"/>
    <property type="evidence" value="ECO:0007669"/>
    <property type="project" value="UniProtKB-KW"/>
</dbReference>
<feature type="domain" description="WCX" evidence="2">
    <location>
        <begin position="251"/>
        <end position="333"/>
    </location>
</feature>
<dbReference type="AlphaFoldDB" id="A0A7W8GGD8"/>
<feature type="domain" description="WYL" evidence="1">
    <location>
        <begin position="148"/>
        <end position="219"/>
    </location>
</feature>
<accession>A0A7W8GGD8</accession>
<gene>
    <name evidence="3" type="ORF">HNQ09_002646</name>
</gene>
<evidence type="ECO:0000313" key="3">
    <source>
        <dbReference type="EMBL" id="MBB5235194.1"/>
    </source>
</evidence>
<dbReference type="PANTHER" id="PTHR34580">
    <property type="match status" value="1"/>
</dbReference>
<proteinExistence type="predicted"/>
<dbReference type="Pfam" id="PF25583">
    <property type="entry name" value="WCX"/>
    <property type="match status" value="1"/>
</dbReference>